<dbReference type="InterPro" id="IPR016032">
    <property type="entry name" value="Sig_transdc_resp-reg_C-effctor"/>
</dbReference>
<comment type="similarity">
    <text evidence="1">Belongs to the AfsR/DnrI/RedD regulatory family.</text>
</comment>
<organism evidence="8 9">
    <name type="scientific">Nonomuraea maheshkhaliensis</name>
    <dbReference type="NCBI Taxonomy" id="419590"/>
    <lineage>
        <taxon>Bacteria</taxon>
        <taxon>Bacillati</taxon>
        <taxon>Actinomycetota</taxon>
        <taxon>Actinomycetes</taxon>
        <taxon>Streptosporangiales</taxon>
        <taxon>Streptosporangiaceae</taxon>
        <taxon>Nonomuraea</taxon>
    </lineage>
</organism>
<dbReference type="Gene3D" id="3.40.50.300">
    <property type="entry name" value="P-loop containing nucleotide triphosphate hydrolases"/>
    <property type="match status" value="1"/>
</dbReference>
<dbReference type="InterPro" id="IPR051677">
    <property type="entry name" value="AfsR-DnrI-RedD_regulator"/>
</dbReference>
<comment type="caution">
    <text evidence="8">The sequence shown here is derived from an EMBL/GenBank/DDBJ whole genome shotgun (WGS) entry which is preliminary data.</text>
</comment>
<name>A0ABN2GN10_9ACTN</name>
<evidence type="ECO:0000256" key="2">
    <source>
        <dbReference type="ARBA" id="ARBA00023015"/>
    </source>
</evidence>
<feature type="domain" description="OmpR/PhoB-type" evidence="7">
    <location>
        <begin position="1"/>
        <end position="97"/>
    </location>
</feature>
<dbReference type="Gene3D" id="1.10.10.10">
    <property type="entry name" value="Winged helix-like DNA-binding domain superfamily/Winged helix DNA-binding domain"/>
    <property type="match status" value="1"/>
</dbReference>
<feature type="region of interest" description="Disordered" evidence="6">
    <location>
        <begin position="247"/>
        <end position="297"/>
    </location>
</feature>
<dbReference type="SUPFAM" id="SSF48452">
    <property type="entry name" value="TPR-like"/>
    <property type="match status" value="1"/>
</dbReference>
<dbReference type="InterPro" id="IPR011990">
    <property type="entry name" value="TPR-like_helical_dom_sf"/>
</dbReference>
<dbReference type="SMART" id="SM00862">
    <property type="entry name" value="Trans_reg_C"/>
    <property type="match status" value="1"/>
</dbReference>
<dbReference type="SUPFAM" id="SSF52540">
    <property type="entry name" value="P-loop containing nucleoside triphosphate hydrolases"/>
    <property type="match status" value="1"/>
</dbReference>
<dbReference type="InterPro" id="IPR001867">
    <property type="entry name" value="OmpR/PhoB-type_DNA-bd"/>
</dbReference>
<reference evidence="8 9" key="1">
    <citation type="journal article" date="2019" name="Int. J. Syst. Evol. Microbiol.">
        <title>The Global Catalogue of Microorganisms (GCM) 10K type strain sequencing project: providing services to taxonomists for standard genome sequencing and annotation.</title>
        <authorList>
            <consortium name="The Broad Institute Genomics Platform"/>
            <consortium name="The Broad Institute Genome Sequencing Center for Infectious Disease"/>
            <person name="Wu L."/>
            <person name="Ma J."/>
        </authorList>
    </citation>
    <scope>NUCLEOTIDE SEQUENCE [LARGE SCALE GENOMIC DNA]</scope>
    <source>
        <strain evidence="8 9">JCM 13929</strain>
    </source>
</reference>
<feature type="region of interest" description="Disordered" evidence="6">
    <location>
        <begin position="382"/>
        <end position="415"/>
    </location>
</feature>
<evidence type="ECO:0000259" key="7">
    <source>
        <dbReference type="PROSITE" id="PS51755"/>
    </source>
</evidence>
<dbReference type="EMBL" id="BAAAMU010000097">
    <property type="protein sequence ID" value="GAA1674002.1"/>
    <property type="molecule type" value="Genomic_DNA"/>
</dbReference>
<dbReference type="Gene3D" id="1.25.40.10">
    <property type="entry name" value="Tetratricopeptide repeat domain"/>
    <property type="match status" value="1"/>
</dbReference>
<protein>
    <recommendedName>
        <fullName evidence="7">OmpR/PhoB-type domain-containing protein</fullName>
    </recommendedName>
</protein>
<proteinExistence type="inferred from homology"/>
<accession>A0ABN2GN10</accession>
<keyword evidence="3 5" id="KW-0238">DNA-binding</keyword>
<dbReference type="PANTHER" id="PTHR35807:SF1">
    <property type="entry name" value="TRANSCRIPTIONAL REGULATOR REDD"/>
    <property type="match status" value="1"/>
</dbReference>
<evidence type="ECO:0000256" key="6">
    <source>
        <dbReference type="SAM" id="MobiDB-lite"/>
    </source>
</evidence>
<evidence type="ECO:0000256" key="4">
    <source>
        <dbReference type="ARBA" id="ARBA00023163"/>
    </source>
</evidence>
<dbReference type="RefSeq" id="WP_346112408.1">
    <property type="nucleotide sequence ID" value="NZ_BAAAMU010000097.1"/>
</dbReference>
<evidence type="ECO:0000256" key="3">
    <source>
        <dbReference type="ARBA" id="ARBA00023125"/>
    </source>
</evidence>
<sequence length="1159" mass="123203">MVTFGVLGPLTAGDDRGPIRLKGPRHRSVLARLLVARGRVVPVSWLIDDLWDVPPAGALGALQTFVADLRKALEPGRPPRAPSRLLITSPPGYALRAEPADVDALRFESLLAQAADLPAEQARESLDTALGLWRGPAYAEFADQGWAAGEAARLSELRLLAVERRASAALSSGRAAESIPDLEAHVTGHPLREDGWRLLALALYRTGRQGDALGTLRRARKVLREELGVDPGEDLRHLEADILAQSPHLTAGPPDHSPRPNSGPDSGGRPFAESDEVESPGGRFGERVTGQDAPGFGGRPLVGRVAELGELERAAAGVVAGRSGLVLVSGAAGAGKTALVRTLARRLERDGWHTAWGTSPELPGAPAAWPWAQIHAALIAKPAPTGPTQPAQTHAAHPAPTDATPTPTAAVDTEGDPQAARFRRHRAIVSSLAAFAADRPLLLVLDDLHWADEETLALLTMLAADLGPAPVLVVGTYRATEISPELAETLGRVARAEPVRIYLGGLTEAQVRELVRAVVGREMSDGDARTIHARSGGNPFFVRELTRVWESEGEQALHAVPAGVRDVIRHRLAALPDATRTHLRQAAVLGEEVDLDVLIPLTGAGEDRVLDSVESALLAGFLVERDADRSRFAHALVREALYEDVPHARRARWHATAAGIVERLRPGDVETIAHHCLRAQGRAGAARTARYARAAAERAERRSAPHEAARLWRETLAALEQVPPVQGDRGGDAWTDDGVGRGGVSERLVAVMGLGRALAMSGELQESRRYRAEAVGAAEAIGDPVLTAKVIGSFDVPAIWTANDDPALSARLVDAAERTLAALPPGHESERARLLVTIAMERRADPGQRGERAAREAEEIARRSDDRTLLAYALNGRYMQSFHRAGLAPERAEIGSALLRLSAGDDGMVPFEVLGRLVLLQASAALADLEAADRHAEAADRLAERHDLPLVGVFTTWYAALRLAAEGRTDEARTAYRTAAARLGGIGMPGVEDGILPLALLCLEVAGGVRSWPGDGSAGAGFWRGEGPAGVVELAGDDWGPYERWARPLILLAQGRRDEACEAARAVPGSPPDLLLEARTCLHAVAVVATAERPLDPDGRLLLERLRERLLPAEGELAGAGSGLVTLGPVALYLGHLATALGRTDEAAGHFRKAASWLP</sequence>
<dbReference type="SMART" id="SM01043">
    <property type="entry name" value="BTAD"/>
    <property type="match status" value="1"/>
</dbReference>
<feature type="compositionally biased region" description="Low complexity" evidence="6">
    <location>
        <begin position="382"/>
        <end position="412"/>
    </location>
</feature>
<evidence type="ECO:0000256" key="1">
    <source>
        <dbReference type="ARBA" id="ARBA00005820"/>
    </source>
</evidence>
<dbReference type="PROSITE" id="PS51755">
    <property type="entry name" value="OMPR_PHOB"/>
    <property type="match status" value="1"/>
</dbReference>
<gene>
    <name evidence="8" type="ORF">GCM10009733_083800</name>
</gene>
<dbReference type="SUPFAM" id="SSF46894">
    <property type="entry name" value="C-terminal effector domain of the bipartite response regulators"/>
    <property type="match status" value="1"/>
</dbReference>
<keyword evidence="2" id="KW-0805">Transcription regulation</keyword>
<dbReference type="Pfam" id="PF03704">
    <property type="entry name" value="BTAD"/>
    <property type="match status" value="1"/>
</dbReference>
<keyword evidence="9" id="KW-1185">Reference proteome</keyword>
<dbReference type="CDD" id="cd15831">
    <property type="entry name" value="BTAD"/>
    <property type="match status" value="1"/>
</dbReference>
<evidence type="ECO:0000313" key="9">
    <source>
        <dbReference type="Proteomes" id="UP001500064"/>
    </source>
</evidence>
<dbReference type="InterPro" id="IPR036388">
    <property type="entry name" value="WH-like_DNA-bd_sf"/>
</dbReference>
<evidence type="ECO:0000256" key="5">
    <source>
        <dbReference type="PROSITE-ProRule" id="PRU01091"/>
    </source>
</evidence>
<dbReference type="Pfam" id="PF13191">
    <property type="entry name" value="AAA_16"/>
    <property type="match status" value="1"/>
</dbReference>
<dbReference type="InterPro" id="IPR005158">
    <property type="entry name" value="BTAD"/>
</dbReference>
<evidence type="ECO:0000313" key="8">
    <source>
        <dbReference type="EMBL" id="GAA1674002.1"/>
    </source>
</evidence>
<dbReference type="PANTHER" id="PTHR35807">
    <property type="entry name" value="TRANSCRIPTIONAL REGULATOR REDD-RELATED"/>
    <property type="match status" value="1"/>
</dbReference>
<dbReference type="InterPro" id="IPR027417">
    <property type="entry name" value="P-loop_NTPase"/>
</dbReference>
<keyword evidence="4" id="KW-0804">Transcription</keyword>
<feature type="DNA-binding region" description="OmpR/PhoB-type" evidence="5">
    <location>
        <begin position="1"/>
        <end position="97"/>
    </location>
</feature>
<dbReference type="InterPro" id="IPR041664">
    <property type="entry name" value="AAA_16"/>
</dbReference>
<dbReference type="Proteomes" id="UP001500064">
    <property type="component" value="Unassembled WGS sequence"/>
</dbReference>